<name>A0ABQ2CZI7_9DEIO</name>
<dbReference type="EMBL" id="BMOD01000003">
    <property type="protein sequence ID" value="GGJ29119.1"/>
    <property type="molecule type" value="Genomic_DNA"/>
</dbReference>
<evidence type="ECO:0008006" key="3">
    <source>
        <dbReference type="Google" id="ProtNLM"/>
    </source>
</evidence>
<organism evidence="1 2">
    <name type="scientific">Deinococcus roseus</name>
    <dbReference type="NCBI Taxonomy" id="392414"/>
    <lineage>
        <taxon>Bacteria</taxon>
        <taxon>Thermotogati</taxon>
        <taxon>Deinococcota</taxon>
        <taxon>Deinococci</taxon>
        <taxon>Deinococcales</taxon>
        <taxon>Deinococcaceae</taxon>
        <taxon>Deinococcus</taxon>
    </lineage>
</organism>
<comment type="caution">
    <text evidence="1">The sequence shown here is derived from an EMBL/GenBank/DDBJ whole genome shotgun (WGS) entry which is preliminary data.</text>
</comment>
<gene>
    <name evidence="1" type="ORF">GCM10008938_14050</name>
</gene>
<accession>A0ABQ2CZI7</accession>
<protein>
    <recommendedName>
        <fullName evidence="3">Lipoprotein</fullName>
    </recommendedName>
</protein>
<keyword evidence="2" id="KW-1185">Reference proteome</keyword>
<evidence type="ECO:0000313" key="2">
    <source>
        <dbReference type="Proteomes" id="UP000632222"/>
    </source>
</evidence>
<dbReference type="Proteomes" id="UP000632222">
    <property type="component" value="Unassembled WGS sequence"/>
</dbReference>
<sequence>MFNGSTLTSLLLTGCTHSYKKAGKQTGFGTGVSEALELETPKTHMKKHT</sequence>
<reference evidence="2" key="1">
    <citation type="journal article" date="2019" name="Int. J. Syst. Evol. Microbiol.">
        <title>The Global Catalogue of Microorganisms (GCM) 10K type strain sequencing project: providing services to taxonomists for standard genome sequencing and annotation.</title>
        <authorList>
            <consortium name="The Broad Institute Genomics Platform"/>
            <consortium name="The Broad Institute Genome Sequencing Center for Infectious Disease"/>
            <person name="Wu L."/>
            <person name="Ma J."/>
        </authorList>
    </citation>
    <scope>NUCLEOTIDE SEQUENCE [LARGE SCALE GENOMIC DNA]</scope>
    <source>
        <strain evidence="2">JCM 14370</strain>
    </source>
</reference>
<proteinExistence type="predicted"/>
<evidence type="ECO:0000313" key="1">
    <source>
        <dbReference type="EMBL" id="GGJ29119.1"/>
    </source>
</evidence>